<dbReference type="InterPro" id="IPR002110">
    <property type="entry name" value="Ankyrin_rpt"/>
</dbReference>
<accession>A0ABD3QDV7</accession>
<dbReference type="PANTHER" id="PTHR24134">
    <property type="entry name" value="ANKYRIN REPEAT-CONTAINING PROTEIN DDB_G0279043"/>
    <property type="match status" value="1"/>
</dbReference>
<dbReference type="EMBL" id="JABMIG020000046">
    <property type="protein sequence ID" value="KAL3798355.1"/>
    <property type="molecule type" value="Genomic_DNA"/>
</dbReference>
<sequence>MKLSPIHALAGFMVPSITADQVLNAFGEPSYGVDVSFPVHYGYVLDKNDPQQPLGDRQALYDDFMKGCHEFYGRRGSSCDVTEEDRWDMSLRQPASMQNYTDTGFKKVRAPEKVFELLSNHWKNNHDMKEKEVWPTGNTYVNYWKSPTYMVNVEDTKLRGAGYNLKRKIWEGVKPILEEWTGMELEPSSMYGVREYTRGAILSPHADRMPLISSCIINVAQDVEEDWPLEVFGRDGLAYNVTMQPGDMVLYESHSLIHGRPFPLKGNYFANIFIHFRPTGKLIRDRETPVLTDEGSEGMPIYILRGSPEGNKWMQEHGVVVESPAAAPLNEVAHAAAVGDMDILSYYATAKKDLLHKEDVNGWKPIHEAARGGHQNAIELLIKYGANVNDRAGGIGPSVLSLVVQNHGRGHPLVNYLTKLGALEIGEEL</sequence>
<dbReference type="InterPro" id="IPR036770">
    <property type="entry name" value="Ankyrin_rpt-contain_sf"/>
</dbReference>
<dbReference type="AlphaFoldDB" id="A0ABD3QDV7"/>
<dbReference type="PROSITE" id="PS50297">
    <property type="entry name" value="ANK_REP_REGION"/>
    <property type="match status" value="1"/>
</dbReference>
<dbReference type="Gene3D" id="1.25.40.20">
    <property type="entry name" value="Ankyrin repeat-containing domain"/>
    <property type="match status" value="1"/>
</dbReference>
<evidence type="ECO:0000256" key="2">
    <source>
        <dbReference type="ARBA" id="ARBA00023043"/>
    </source>
</evidence>
<feature type="repeat" description="ANK" evidence="3">
    <location>
        <begin position="361"/>
        <end position="393"/>
    </location>
</feature>
<comment type="caution">
    <text evidence="4">The sequence shown here is derived from an EMBL/GenBank/DDBJ whole genome shotgun (WGS) entry which is preliminary data.</text>
</comment>
<name>A0ABD3QDV7_9STRA</name>
<dbReference type="PROSITE" id="PS50088">
    <property type="entry name" value="ANK_REPEAT"/>
    <property type="match status" value="1"/>
</dbReference>
<dbReference type="PANTHER" id="PTHR24134:SF9">
    <property type="entry name" value="ANKYRIN REPEAT AND SOCS BOX PROTEIN 8"/>
    <property type="match status" value="1"/>
</dbReference>
<protein>
    <submittedName>
        <fullName evidence="4">Uncharacterized protein</fullName>
    </submittedName>
</protein>
<dbReference type="SMART" id="SM00248">
    <property type="entry name" value="ANK"/>
    <property type="match status" value="1"/>
</dbReference>
<dbReference type="Proteomes" id="UP001516023">
    <property type="component" value="Unassembled WGS sequence"/>
</dbReference>
<keyword evidence="5" id="KW-1185">Reference proteome</keyword>
<organism evidence="4 5">
    <name type="scientific">Cyclotella cryptica</name>
    <dbReference type="NCBI Taxonomy" id="29204"/>
    <lineage>
        <taxon>Eukaryota</taxon>
        <taxon>Sar</taxon>
        <taxon>Stramenopiles</taxon>
        <taxon>Ochrophyta</taxon>
        <taxon>Bacillariophyta</taxon>
        <taxon>Coscinodiscophyceae</taxon>
        <taxon>Thalassiosirophycidae</taxon>
        <taxon>Stephanodiscales</taxon>
        <taxon>Stephanodiscaceae</taxon>
        <taxon>Cyclotella</taxon>
    </lineage>
</organism>
<keyword evidence="2 3" id="KW-0040">ANK repeat</keyword>
<gene>
    <name evidence="4" type="ORF">HJC23_005008</name>
</gene>
<dbReference type="SUPFAM" id="SSF48403">
    <property type="entry name" value="Ankyrin repeat"/>
    <property type="match status" value="1"/>
</dbReference>
<evidence type="ECO:0000313" key="5">
    <source>
        <dbReference type="Proteomes" id="UP001516023"/>
    </source>
</evidence>
<evidence type="ECO:0000256" key="3">
    <source>
        <dbReference type="PROSITE-ProRule" id="PRU00023"/>
    </source>
</evidence>
<proteinExistence type="predicted"/>
<reference evidence="4 5" key="1">
    <citation type="journal article" date="2020" name="G3 (Bethesda)">
        <title>Improved Reference Genome for Cyclotella cryptica CCMP332, a Model for Cell Wall Morphogenesis, Salinity Adaptation, and Lipid Production in Diatoms (Bacillariophyta).</title>
        <authorList>
            <person name="Roberts W.R."/>
            <person name="Downey K.M."/>
            <person name="Ruck E.C."/>
            <person name="Traller J.C."/>
            <person name="Alverson A.J."/>
        </authorList>
    </citation>
    <scope>NUCLEOTIDE SEQUENCE [LARGE SCALE GENOMIC DNA]</scope>
    <source>
        <strain evidence="4 5">CCMP332</strain>
    </source>
</reference>
<evidence type="ECO:0000256" key="1">
    <source>
        <dbReference type="ARBA" id="ARBA00022737"/>
    </source>
</evidence>
<dbReference type="Pfam" id="PF12796">
    <property type="entry name" value="Ank_2"/>
    <property type="match status" value="1"/>
</dbReference>
<evidence type="ECO:0000313" key="4">
    <source>
        <dbReference type="EMBL" id="KAL3798355.1"/>
    </source>
</evidence>
<keyword evidence="1" id="KW-0677">Repeat</keyword>